<protein>
    <submittedName>
        <fullName evidence="3">Putative iron-regulated membrane protein</fullName>
    </submittedName>
</protein>
<keyword evidence="2" id="KW-1133">Transmembrane helix</keyword>
<dbReference type="RefSeq" id="WP_183776803.1">
    <property type="nucleotide sequence ID" value="NZ_JACIDK010000009.1"/>
</dbReference>
<feature type="transmembrane region" description="Helical" evidence="2">
    <location>
        <begin position="152"/>
        <end position="170"/>
    </location>
</feature>
<feature type="transmembrane region" description="Helical" evidence="2">
    <location>
        <begin position="422"/>
        <end position="441"/>
    </location>
</feature>
<organism evidence="3 4">
    <name type="scientific">Phenylobacterium haematophilum</name>
    <dbReference type="NCBI Taxonomy" id="98513"/>
    <lineage>
        <taxon>Bacteria</taxon>
        <taxon>Pseudomonadati</taxon>
        <taxon>Pseudomonadota</taxon>
        <taxon>Alphaproteobacteria</taxon>
        <taxon>Caulobacterales</taxon>
        <taxon>Caulobacteraceae</taxon>
        <taxon>Phenylobacterium</taxon>
    </lineage>
</organism>
<reference evidence="3 4" key="1">
    <citation type="submission" date="2020-08" db="EMBL/GenBank/DDBJ databases">
        <title>Genomic Encyclopedia of Type Strains, Phase IV (KMG-IV): sequencing the most valuable type-strain genomes for metagenomic binning, comparative biology and taxonomic classification.</title>
        <authorList>
            <person name="Goeker M."/>
        </authorList>
    </citation>
    <scope>NUCLEOTIDE SEQUENCE [LARGE SCALE GENOMIC DNA]</scope>
    <source>
        <strain evidence="3 4">DSM 21793</strain>
    </source>
</reference>
<feature type="transmembrane region" description="Helical" evidence="2">
    <location>
        <begin position="453"/>
        <end position="473"/>
    </location>
</feature>
<comment type="caution">
    <text evidence="3">The sequence shown here is derived from an EMBL/GenBank/DDBJ whole genome shotgun (WGS) entry which is preliminary data.</text>
</comment>
<keyword evidence="2" id="KW-0812">Transmembrane</keyword>
<proteinExistence type="predicted"/>
<dbReference type="PANTHER" id="PTHR34219:SF4">
    <property type="entry name" value="PEPSY DOMAIN-CONTAINING PROTEIN"/>
    <property type="match status" value="1"/>
</dbReference>
<feature type="region of interest" description="Disordered" evidence="1">
    <location>
        <begin position="88"/>
        <end position="115"/>
    </location>
</feature>
<feature type="compositionally biased region" description="Basic and acidic residues" evidence="1">
    <location>
        <begin position="97"/>
        <end position="111"/>
    </location>
</feature>
<feature type="transmembrane region" description="Helical" evidence="2">
    <location>
        <begin position="200"/>
        <end position="223"/>
    </location>
</feature>
<feature type="transmembrane region" description="Helical" evidence="2">
    <location>
        <begin position="392"/>
        <end position="410"/>
    </location>
</feature>
<keyword evidence="2" id="KW-0472">Membrane</keyword>
<feature type="transmembrane region" description="Helical" evidence="2">
    <location>
        <begin position="12"/>
        <end position="36"/>
    </location>
</feature>
<dbReference type="Pfam" id="PF03929">
    <property type="entry name" value="PepSY_TM"/>
    <property type="match status" value="1"/>
</dbReference>
<dbReference type="EMBL" id="JACIDK010000009">
    <property type="protein sequence ID" value="MBB3893316.1"/>
    <property type="molecule type" value="Genomic_DNA"/>
</dbReference>
<dbReference type="InterPro" id="IPR005625">
    <property type="entry name" value="PepSY-ass_TM"/>
</dbReference>
<name>A0A840A3X5_9CAUL</name>
<evidence type="ECO:0000256" key="2">
    <source>
        <dbReference type="SAM" id="Phobius"/>
    </source>
</evidence>
<dbReference type="AlphaFoldDB" id="A0A840A3X5"/>
<feature type="transmembrane region" description="Helical" evidence="2">
    <location>
        <begin position="485"/>
        <end position="509"/>
    </location>
</feature>
<accession>A0A840A3X5</accession>
<feature type="transmembrane region" description="Helical" evidence="2">
    <location>
        <begin position="348"/>
        <end position="371"/>
    </location>
</feature>
<dbReference type="Proteomes" id="UP000530564">
    <property type="component" value="Unassembled WGS sequence"/>
</dbReference>
<evidence type="ECO:0000313" key="4">
    <source>
        <dbReference type="Proteomes" id="UP000530564"/>
    </source>
</evidence>
<dbReference type="PANTHER" id="PTHR34219">
    <property type="entry name" value="IRON-REGULATED INNER MEMBRANE PROTEIN-RELATED"/>
    <property type="match status" value="1"/>
</dbReference>
<evidence type="ECO:0000256" key="1">
    <source>
        <dbReference type="SAM" id="MobiDB-lite"/>
    </source>
</evidence>
<sequence length="531" mass="58539">MNGSFRQSMSWLHTWSGLLVGWVLLAMFLTGTATYFRPEITRWMEPETGMPADYHIAAAGAAAYLSKVAPDAKSWSITLPDEREATASVFWQPQPKPGEEEKPRRGGRNRDTQATLDAATGEVVKPRETRGGEFFYRFHFQMHYLPVIWGRWFAGLCAMFMLVAIVSGVITHKRIFKDFFTFRPTKAAQRSWLDAHNMTAVLALPFHAMITYTGLVTLMALYMPWGVLANYTSDDAYFKAVFPRAEEVERTGVAAPLAPLPKVLDEASKAWGGGRPWIINVSNPGDAAARIEVTRHSGDNLSYRGGSLTFDANGKLMSRSPEPGPANVTGGAMYGLHMGRFAEPVLRWVYFLCSLAGCAMVATGLVLWSVARRQKLPDPERPHFGFRLVEKLNIGTIAGVPAGMAAMLWANRLLPVDMANRSPWEVHSMFILWGGMILYACLRPSKKAWMETLGLAAFMVAALPIVSAVTTPQRNLFANAMRGDWAMVAFDLTLVALGALLAFCGWKAARYKPAAKPKRKTPAPAVATEAA</sequence>
<keyword evidence="4" id="KW-1185">Reference proteome</keyword>
<evidence type="ECO:0000313" key="3">
    <source>
        <dbReference type="EMBL" id="MBB3893316.1"/>
    </source>
</evidence>
<gene>
    <name evidence="3" type="ORF">GGQ61_004058</name>
</gene>